<feature type="region of interest" description="Disordered" evidence="1">
    <location>
        <begin position="681"/>
        <end position="715"/>
    </location>
</feature>
<feature type="compositionally biased region" description="Basic and acidic residues" evidence="1">
    <location>
        <begin position="756"/>
        <end position="766"/>
    </location>
</feature>
<feature type="region of interest" description="Disordered" evidence="1">
    <location>
        <begin position="255"/>
        <end position="285"/>
    </location>
</feature>
<evidence type="ECO:0000313" key="4">
    <source>
        <dbReference type="Proteomes" id="UP000283210"/>
    </source>
</evidence>
<dbReference type="EMBL" id="CM012442">
    <property type="protein sequence ID" value="RVE71413.1"/>
    <property type="molecule type" value="Genomic_DNA"/>
</dbReference>
<name>A0A3S2UI24_ORYJA</name>
<feature type="compositionally biased region" description="Basic and acidic residues" evidence="1">
    <location>
        <begin position="682"/>
        <end position="691"/>
    </location>
</feature>
<feature type="compositionally biased region" description="Basic and acidic residues" evidence="1">
    <location>
        <begin position="261"/>
        <end position="275"/>
    </location>
</feature>
<feature type="region of interest" description="Disordered" evidence="1">
    <location>
        <begin position="301"/>
        <end position="397"/>
    </location>
</feature>
<evidence type="ECO:0000313" key="3">
    <source>
        <dbReference type="EMBL" id="RVE71413.1"/>
    </source>
</evidence>
<feature type="compositionally biased region" description="Polar residues" evidence="1">
    <location>
        <begin position="329"/>
        <end position="340"/>
    </location>
</feature>
<feature type="compositionally biased region" description="Polar residues" evidence="1">
    <location>
        <begin position="425"/>
        <end position="442"/>
    </location>
</feature>
<feature type="compositionally biased region" description="Low complexity" evidence="1">
    <location>
        <begin position="548"/>
        <end position="557"/>
    </location>
</feature>
<evidence type="ECO:0000256" key="1">
    <source>
        <dbReference type="SAM" id="MobiDB-lite"/>
    </source>
</evidence>
<dbReference type="AlphaFoldDB" id="A0A3S2UI24"/>
<feature type="region of interest" description="Disordered" evidence="1">
    <location>
        <begin position="490"/>
        <end position="595"/>
    </location>
</feature>
<feature type="compositionally biased region" description="Basic and acidic residues" evidence="1">
    <location>
        <begin position="343"/>
        <end position="358"/>
    </location>
</feature>
<feature type="compositionally biased region" description="Low complexity" evidence="1">
    <location>
        <begin position="92"/>
        <end position="109"/>
    </location>
</feature>
<feature type="region of interest" description="Disordered" evidence="1">
    <location>
        <begin position="737"/>
        <end position="781"/>
    </location>
</feature>
<proteinExistence type="predicted"/>
<feature type="chain" id="PRO_5018596459" evidence="2">
    <location>
        <begin position="35"/>
        <end position="793"/>
    </location>
</feature>
<feature type="region of interest" description="Disordered" evidence="1">
    <location>
        <begin position="649"/>
        <end position="669"/>
    </location>
</feature>
<organism evidence="3 4">
    <name type="scientific">Oryzias javanicus</name>
    <name type="common">Javanese ricefish</name>
    <name type="synonym">Aplocheilus javanicus</name>
    <dbReference type="NCBI Taxonomy" id="123683"/>
    <lineage>
        <taxon>Eukaryota</taxon>
        <taxon>Metazoa</taxon>
        <taxon>Chordata</taxon>
        <taxon>Craniata</taxon>
        <taxon>Vertebrata</taxon>
        <taxon>Euteleostomi</taxon>
        <taxon>Actinopterygii</taxon>
        <taxon>Neopterygii</taxon>
        <taxon>Teleostei</taxon>
        <taxon>Neoteleostei</taxon>
        <taxon>Acanthomorphata</taxon>
        <taxon>Ovalentaria</taxon>
        <taxon>Atherinomorphae</taxon>
        <taxon>Beloniformes</taxon>
        <taxon>Adrianichthyidae</taxon>
        <taxon>Oryziinae</taxon>
        <taxon>Oryzias</taxon>
    </lineage>
</organism>
<dbReference type="OrthoDB" id="8876783at2759"/>
<feature type="compositionally biased region" description="Low complexity" evidence="1">
    <location>
        <begin position="154"/>
        <end position="164"/>
    </location>
</feature>
<accession>A0A3S2UI24</accession>
<evidence type="ECO:0000256" key="2">
    <source>
        <dbReference type="SAM" id="SignalP"/>
    </source>
</evidence>
<feature type="compositionally biased region" description="Basic and acidic residues" evidence="1">
    <location>
        <begin position="578"/>
        <end position="595"/>
    </location>
</feature>
<feature type="region of interest" description="Disordered" evidence="1">
    <location>
        <begin position="135"/>
        <end position="171"/>
    </location>
</feature>
<reference evidence="3 4" key="2">
    <citation type="submission" date="2019-01" db="EMBL/GenBank/DDBJ databases">
        <title>A chromosome length genome reference of the Java medaka (oryzias javanicus).</title>
        <authorList>
            <person name="Herpin A."/>
            <person name="Takehana Y."/>
            <person name="Naruse K."/>
            <person name="Ansai S."/>
            <person name="Kawaguchi M."/>
        </authorList>
    </citation>
    <scope>NUCLEOTIDE SEQUENCE [LARGE SCALE GENOMIC DNA]</scope>
    <source>
        <strain evidence="3">RS831</strain>
        <tissue evidence="3">Whole body</tissue>
    </source>
</reference>
<feature type="region of interest" description="Disordered" evidence="1">
    <location>
        <begin position="59"/>
        <end position="120"/>
    </location>
</feature>
<feature type="compositionally biased region" description="Polar residues" evidence="1">
    <location>
        <begin position="515"/>
        <end position="526"/>
    </location>
</feature>
<feature type="compositionally biased region" description="Polar residues" evidence="1">
    <location>
        <begin position="65"/>
        <end position="84"/>
    </location>
</feature>
<keyword evidence="2" id="KW-0732">Signal</keyword>
<keyword evidence="4" id="KW-1185">Reference proteome</keyword>
<feature type="signal peptide" evidence="2">
    <location>
        <begin position="1"/>
        <end position="34"/>
    </location>
</feature>
<gene>
    <name evidence="3" type="ORF">OJAV_G00051520</name>
</gene>
<sequence>MIQRAPAALMAAASLMMRMLLVCWLSDLLFSSAADLPGGGWDSRRLDYGNRRPLHYVRTLRQPIIRSSQTSGDQGETQHGNIIRSQKKPQKQTLSLPLPQSFSSQPTQQKNSPPARPRGFQLNLDVPLLELGQNQMPHTKGSEESPAAVVNLRSSPQSSSFSVPEKSREDPHKLLSDHVPKLQISISPSPAAKMPPLTASDYLRLARLIKESSVPSRCIEPAQQLLDLVQAESRPPLNYADAVRKQVTQIGSKRPILSSDSGEKQIKEVSKESDGWHPAQHGSQVLPPAEHSWAYQVPEVGKPSPHPEQVDWYPNAHTSMGQEDKDPTVLSNPNLPSSILQREITDKYHKLPRDRKYGNPDQRNIEIQGSVELRDPAFSKGSQKTAEPGREPSSPRLHLSLSLPIQAKTPILEVQGTGNRHVKTAQMSTQTGSNRQSSSSDYTKPAPQPETKWPTISVDPGHQNYPQQPQDYIQTKPAVNLPFSAQYFNRQTPPPWPNLDETLPGLSPAFHKPATTKSSPVSYSPTHTRHDSYINYPYSRNDHATGLSPSPSQAAPSLYHSSSGKFSEPSRGLQRASAPDRHGRLKPSKERAGTPERMHLGSMYDLTTMKPPNWYAAAATSAYETRPHHQQKHVFPEESSQLRRRFPTVHETQKKLPEWKAGQDGHDGRDKSAKIFINIEHGAVDSDRQSDNKNGGHQRKWHGDIEGPQSQTANPGTINVQALMTLDKGALAELLKSHQSRKPSSAQSSCMGRAGDCSHHFPRRDSFSPYAEATSVTDPSDAQQFFESTSYHF</sequence>
<dbReference type="Proteomes" id="UP000283210">
    <property type="component" value="Chromosome 6"/>
</dbReference>
<reference evidence="3 4" key="1">
    <citation type="submission" date="2018-11" db="EMBL/GenBank/DDBJ databases">
        <authorList>
            <person name="Lopez-Roques C."/>
            <person name="Donnadieu C."/>
            <person name="Bouchez O."/>
            <person name="Klopp C."/>
            <person name="Cabau C."/>
            <person name="Zahm M."/>
        </authorList>
    </citation>
    <scope>NUCLEOTIDE SEQUENCE [LARGE SCALE GENOMIC DNA]</scope>
    <source>
        <strain evidence="3">RS831</strain>
        <tissue evidence="3">Whole body</tissue>
    </source>
</reference>
<protein>
    <submittedName>
        <fullName evidence="3">Uncharacterized protein</fullName>
    </submittedName>
</protein>
<feature type="region of interest" description="Disordered" evidence="1">
    <location>
        <begin position="410"/>
        <end position="469"/>
    </location>
</feature>
<feature type="compositionally biased region" description="Basic and acidic residues" evidence="1">
    <location>
        <begin position="651"/>
        <end position="669"/>
    </location>
</feature>